<evidence type="ECO:0000256" key="2">
    <source>
        <dbReference type="ARBA" id="ARBA00023002"/>
    </source>
</evidence>
<sequence length="435" mass="48119">MPKCRSSAKLHGKTVIITGANTGIGKATALELARRGARVILACRDQQRAETALNHIKKASGSDQVVYMNLDLASLQSVRSFVVNFLKTEPRLDILINNAGIVHPGKTKEGLGMMFCVNHIGHFLLTVLLMERLKECGPSRVVTVASSFYKMGNINFDHIITHRDLGQINKRIDMLALYSHSKLCNILFTHELAKRLEGTNVTCYNVNPGSVKTDIHRHNSLWVKILLEPIAILFHVSAESGAQTSLHCALQDGIEHLSGSYFSSCKVEDLVPKARDDAVAKKLWEVTGSTDVAYMQLDLSSLKSVHSFAETFLKQESKLDVLINNAGLVADGRTEDGFGIEFGVNHLGHFLLTCLLLDRLKESPGARVVTLSSMAYQWGKIDFDALVTSKDLGSGRYSWQFFQAYCNSKLCNVLFTHELAKRLKGTNVTCYSVHP</sequence>
<dbReference type="InterPro" id="IPR002347">
    <property type="entry name" value="SDR_fam"/>
</dbReference>
<evidence type="ECO:0000256" key="3">
    <source>
        <dbReference type="RuleBase" id="RU000363"/>
    </source>
</evidence>
<gene>
    <name evidence="4" type="ORF">DAT39_016390</name>
</gene>
<accession>A0A8J4WWZ9</accession>
<dbReference type="GO" id="GO:0016491">
    <property type="term" value="F:oxidoreductase activity"/>
    <property type="evidence" value="ECO:0007669"/>
    <property type="project" value="UniProtKB-KW"/>
</dbReference>
<reference evidence="4" key="1">
    <citation type="submission" date="2020-07" db="EMBL/GenBank/DDBJ databases">
        <title>Clarias magur genome sequencing, assembly and annotation.</title>
        <authorList>
            <person name="Kushwaha B."/>
            <person name="Kumar R."/>
            <person name="Das P."/>
            <person name="Joshi C.G."/>
            <person name="Kumar D."/>
            <person name="Nagpure N.S."/>
            <person name="Pandey M."/>
            <person name="Agarwal S."/>
            <person name="Srivastava S."/>
            <person name="Singh M."/>
            <person name="Sahoo L."/>
            <person name="Jayasankar P."/>
            <person name="Meher P.K."/>
            <person name="Koringa P.G."/>
            <person name="Iquebal M.A."/>
            <person name="Das S.P."/>
            <person name="Bit A."/>
            <person name="Patnaik S."/>
            <person name="Patel N."/>
            <person name="Shah T.M."/>
            <person name="Hinsu A."/>
            <person name="Jena J.K."/>
        </authorList>
    </citation>
    <scope>NUCLEOTIDE SEQUENCE</scope>
    <source>
        <strain evidence="4">CIFAMagur01</strain>
        <tissue evidence="4">Testis</tissue>
    </source>
</reference>
<dbReference type="PRINTS" id="PR00081">
    <property type="entry name" value="GDHRDH"/>
</dbReference>
<dbReference type="InterPro" id="IPR036291">
    <property type="entry name" value="NAD(P)-bd_dom_sf"/>
</dbReference>
<evidence type="ECO:0000313" key="5">
    <source>
        <dbReference type="Proteomes" id="UP000727407"/>
    </source>
</evidence>
<keyword evidence="2" id="KW-0560">Oxidoreductase</keyword>
<evidence type="ECO:0000313" key="4">
    <source>
        <dbReference type="EMBL" id="KAF5893896.1"/>
    </source>
</evidence>
<dbReference type="OrthoDB" id="191139at2759"/>
<comment type="caution">
    <text evidence="4">The sequence shown here is derived from an EMBL/GenBank/DDBJ whole genome shotgun (WGS) entry which is preliminary data.</text>
</comment>
<feature type="non-terminal residue" evidence="4">
    <location>
        <position position="435"/>
    </location>
</feature>
<evidence type="ECO:0000256" key="1">
    <source>
        <dbReference type="ARBA" id="ARBA00006484"/>
    </source>
</evidence>
<dbReference type="Proteomes" id="UP000727407">
    <property type="component" value="Unassembled WGS sequence"/>
</dbReference>
<keyword evidence="5" id="KW-1185">Reference proteome</keyword>
<dbReference type="PANTHER" id="PTHR43157">
    <property type="entry name" value="PHOSPHATIDYLINOSITOL-GLYCAN BIOSYNTHESIS CLASS F PROTEIN-RELATED"/>
    <property type="match status" value="1"/>
</dbReference>
<dbReference type="Pfam" id="PF00106">
    <property type="entry name" value="adh_short"/>
    <property type="match status" value="2"/>
</dbReference>
<proteinExistence type="inferred from homology"/>
<dbReference type="PRINTS" id="PR00080">
    <property type="entry name" value="SDRFAMILY"/>
</dbReference>
<dbReference type="EMBL" id="QNUK01000405">
    <property type="protein sequence ID" value="KAF5893896.1"/>
    <property type="molecule type" value="Genomic_DNA"/>
</dbReference>
<protein>
    <submittedName>
        <fullName evidence="4">Dehydrogenase/reductase SDR family member 13-like</fullName>
    </submittedName>
</protein>
<dbReference type="SUPFAM" id="SSF51735">
    <property type="entry name" value="NAD(P)-binding Rossmann-fold domains"/>
    <property type="match status" value="2"/>
</dbReference>
<organism evidence="4 5">
    <name type="scientific">Clarias magur</name>
    <name type="common">Asian catfish</name>
    <name type="synonym">Macropteronotus magur</name>
    <dbReference type="NCBI Taxonomy" id="1594786"/>
    <lineage>
        <taxon>Eukaryota</taxon>
        <taxon>Metazoa</taxon>
        <taxon>Chordata</taxon>
        <taxon>Craniata</taxon>
        <taxon>Vertebrata</taxon>
        <taxon>Euteleostomi</taxon>
        <taxon>Actinopterygii</taxon>
        <taxon>Neopterygii</taxon>
        <taxon>Teleostei</taxon>
        <taxon>Ostariophysi</taxon>
        <taxon>Siluriformes</taxon>
        <taxon>Clariidae</taxon>
        <taxon>Clarias</taxon>
    </lineage>
</organism>
<comment type="similarity">
    <text evidence="1 3">Belongs to the short-chain dehydrogenases/reductases (SDR) family.</text>
</comment>
<name>A0A8J4WWZ9_CLAMG</name>
<dbReference type="PANTHER" id="PTHR43157:SF51">
    <property type="entry name" value="DEHYDROGENASE_REDUCTASE (SDR FAMILY) MEMBER 13-LIKE 1"/>
    <property type="match status" value="1"/>
</dbReference>
<dbReference type="AlphaFoldDB" id="A0A8J4WWZ9"/>
<dbReference type="Gene3D" id="3.40.50.720">
    <property type="entry name" value="NAD(P)-binding Rossmann-like Domain"/>
    <property type="match status" value="2"/>
</dbReference>